<feature type="domain" description="THIF-type NAD/FAD binding fold" evidence="2">
    <location>
        <begin position="177"/>
        <end position="371"/>
    </location>
</feature>
<dbReference type="Pfam" id="PF20590">
    <property type="entry name" value="DUF6791"/>
    <property type="match status" value="1"/>
</dbReference>
<dbReference type="NCBIfam" id="NF004804">
    <property type="entry name" value="PRK06153.1-3"/>
    <property type="match status" value="1"/>
</dbReference>
<dbReference type="CDD" id="cd01483">
    <property type="entry name" value="E1_enzyme_family"/>
    <property type="match status" value="1"/>
</dbReference>
<dbReference type="RefSeq" id="WP_344068020.1">
    <property type="nucleotide sequence ID" value="NZ_BAAAPN010000092.1"/>
</dbReference>
<evidence type="ECO:0000256" key="1">
    <source>
        <dbReference type="SAM" id="MobiDB-lite"/>
    </source>
</evidence>
<name>A0ABN2L1W0_9MICO</name>
<evidence type="ECO:0000313" key="4">
    <source>
        <dbReference type="EMBL" id="GAA1772253.1"/>
    </source>
</evidence>
<accession>A0ABN2L1W0</accession>
<dbReference type="Gene3D" id="3.40.50.720">
    <property type="entry name" value="NAD(P)-binding Rossmann-like Domain"/>
    <property type="match status" value="1"/>
</dbReference>
<organism evidence="4 5">
    <name type="scientific">Nostocoides vanveenii</name>
    <dbReference type="NCBI Taxonomy" id="330835"/>
    <lineage>
        <taxon>Bacteria</taxon>
        <taxon>Bacillati</taxon>
        <taxon>Actinomycetota</taxon>
        <taxon>Actinomycetes</taxon>
        <taxon>Micrococcales</taxon>
        <taxon>Intrasporangiaceae</taxon>
        <taxon>Nostocoides</taxon>
    </lineage>
</organism>
<keyword evidence="4" id="KW-0548">Nucleotidyltransferase</keyword>
<dbReference type="SUPFAM" id="SSF69572">
    <property type="entry name" value="Activating enzymes of the ubiquitin-like proteins"/>
    <property type="match status" value="1"/>
</dbReference>
<comment type="caution">
    <text evidence="4">The sequence shown here is derived from an EMBL/GenBank/DDBJ whole genome shotgun (WGS) entry which is preliminary data.</text>
</comment>
<reference evidence="4 5" key="1">
    <citation type="journal article" date="2019" name="Int. J. Syst. Evol. Microbiol.">
        <title>The Global Catalogue of Microorganisms (GCM) 10K type strain sequencing project: providing services to taxonomists for standard genome sequencing and annotation.</title>
        <authorList>
            <consortium name="The Broad Institute Genomics Platform"/>
            <consortium name="The Broad Institute Genome Sequencing Center for Infectious Disease"/>
            <person name="Wu L."/>
            <person name="Ma J."/>
        </authorList>
    </citation>
    <scope>NUCLEOTIDE SEQUENCE [LARGE SCALE GENOMIC DNA]</scope>
    <source>
        <strain evidence="4 5">JCM 15591</strain>
    </source>
</reference>
<dbReference type="EMBL" id="BAAAPN010000092">
    <property type="protein sequence ID" value="GAA1772253.1"/>
    <property type="molecule type" value="Genomic_DNA"/>
</dbReference>
<dbReference type="InterPro" id="IPR000594">
    <property type="entry name" value="ThiF_NAD_FAD-bd"/>
</dbReference>
<evidence type="ECO:0000313" key="5">
    <source>
        <dbReference type="Proteomes" id="UP001501475"/>
    </source>
</evidence>
<dbReference type="GO" id="GO:0016779">
    <property type="term" value="F:nucleotidyltransferase activity"/>
    <property type="evidence" value="ECO:0007669"/>
    <property type="project" value="UniProtKB-KW"/>
</dbReference>
<keyword evidence="5" id="KW-1185">Reference proteome</keyword>
<keyword evidence="4" id="KW-0808">Transferase</keyword>
<dbReference type="Pfam" id="PF00899">
    <property type="entry name" value="ThiF"/>
    <property type="match status" value="1"/>
</dbReference>
<gene>
    <name evidence="4" type="ORF">GCM10009810_32070</name>
</gene>
<proteinExistence type="predicted"/>
<feature type="domain" description="DUF6791" evidence="3">
    <location>
        <begin position="11"/>
        <end position="164"/>
    </location>
</feature>
<sequence length="411" mass="43666">MSDSRLVRNSPDLQHLVDEGYTVRIVNGYLVVDDIPYVDSEREVREGSFICPLDLAGDRTAKPSNHVMAFVGSAPCNRDGGEISPGFANVGLTSGWAAGSELTPAVGFSQKPRPDGYVDFYEKVTTYAAILLGPAQAIDPTVTPLQGKPFTTDEDDGVFVYLDTFSSRAGITARNELLELSKVAIVGLGGTGAYILDLLAKTPIGDVHLYDGDTFITHNAFRAPGAASVDDLKARMAKVDYYAAIYASTRRNIHPHAVDVTAANVSELADADFVFLAMDSGPDKWAIVNALIAAGVPFIDTGIGVSDDDNGIAGQVRVTTGLPGATDHVTHGGLISVVAGDAAEYDTNLQVAELNMAAAVMAVIRFKKWLKFYADIEGELHSTYRIDTNETLNKYPGTSEHADSDEGAGAA</sequence>
<evidence type="ECO:0000259" key="3">
    <source>
        <dbReference type="Pfam" id="PF20590"/>
    </source>
</evidence>
<dbReference type="Proteomes" id="UP001501475">
    <property type="component" value="Unassembled WGS sequence"/>
</dbReference>
<dbReference type="NCBIfam" id="NF004805">
    <property type="entry name" value="PRK06153.1-4"/>
    <property type="match status" value="1"/>
</dbReference>
<dbReference type="InterPro" id="IPR035985">
    <property type="entry name" value="Ubiquitin-activating_enz"/>
</dbReference>
<evidence type="ECO:0000259" key="2">
    <source>
        <dbReference type="Pfam" id="PF00899"/>
    </source>
</evidence>
<dbReference type="InterPro" id="IPR046741">
    <property type="entry name" value="DUF6791"/>
</dbReference>
<protein>
    <submittedName>
        <fullName evidence="4">ThiF family adenylyltransferase</fullName>
    </submittedName>
</protein>
<feature type="region of interest" description="Disordered" evidence="1">
    <location>
        <begin position="391"/>
        <end position="411"/>
    </location>
</feature>